<dbReference type="Pfam" id="PF05685">
    <property type="entry name" value="Uma2"/>
    <property type="match status" value="1"/>
</dbReference>
<proteinExistence type="predicted"/>
<keyword evidence="3" id="KW-0378">Hydrolase</keyword>
<comment type="caution">
    <text evidence="3">The sequence shown here is derived from an EMBL/GenBank/DDBJ whole genome shotgun (WGS) entry which is preliminary data.</text>
</comment>
<dbReference type="PANTHER" id="PTHR35400">
    <property type="entry name" value="SLR1083 PROTEIN"/>
    <property type="match status" value="1"/>
</dbReference>
<keyword evidence="3" id="KW-0540">Nuclease</keyword>
<accession>A0ABR7LHQ5</accession>
<keyword evidence="3" id="KW-0255">Endonuclease</keyword>
<feature type="domain" description="Putative restriction endonuclease" evidence="2">
    <location>
        <begin position="40"/>
        <end position="196"/>
    </location>
</feature>
<dbReference type="EMBL" id="JABVEC010000001">
    <property type="protein sequence ID" value="MBC6464208.1"/>
    <property type="molecule type" value="Genomic_DNA"/>
</dbReference>
<dbReference type="RefSeq" id="WP_187241120.1">
    <property type="nucleotide sequence ID" value="NZ_BAAAOK010000011.1"/>
</dbReference>
<dbReference type="CDD" id="cd06260">
    <property type="entry name" value="DUF820-like"/>
    <property type="match status" value="1"/>
</dbReference>
<dbReference type="InterPro" id="IPR011335">
    <property type="entry name" value="Restrct_endonuc-II-like"/>
</dbReference>
<evidence type="ECO:0000256" key="1">
    <source>
        <dbReference type="SAM" id="MobiDB-lite"/>
    </source>
</evidence>
<reference evidence="3 4" key="1">
    <citation type="submission" date="2020-06" db="EMBL/GenBank/DDBJ databases">
        <title>Actinomadura xiongansis sp. nov., isolated from soil of Baiyangdian.</title>
        <authorList>
            <person name="Zhang X."/>
        </authorList>
    </citation>
    <scope>NUCLEOTIDE SEQUENCE [LARGE SCALE GENOMIC DNA]</scope>
    <source>
        <strain evidence="3 4">HBUM206468</strain>
    </source>
</reference>
<feature type="region of interest" description="Disordered" evidence="1">
    <location>
        <begin position="1"/>
        <end position="27"/>
    </location>
</feature>
<keyword evidence="4" id="KW-1185">Reference proteome</keyword>
<gene>
    <name evidence="3" type="ORF">HKK74_01645</name>
</gene>
<protein>
    <submittedName>
        <fullName evidence="3">Uma2 family endonuclease</fullName>
    </submittedName>
</protein>
<dbReference type="SUPFAM" id="SSF52980">
    <property type="entry name" value="Restriction endonuclease-like"/>
    <property type="match status" value="1"/>
</dbReference>
<dbReference type="PANTHER" id="PTHR35400:SF3">
    <property type="entry name" value="SLL1072 PROTEIN"/>
    <property type="match status" value="1"/>
</dbReference>
<organism evidence="3 4">
    <name type="scientific">Actinomadura alba</name>
    <dbReference type="NCBI Taxonomy" id="406431"/>
    <lineage>
        <taxon>Bacteria</taxon>
        <taxon>Bacillati</taxon>
        <taxon>Actinomycetota</taxon>
        <taxon>Actinomycetes</taxon>
        <taxon>Streptosporangiales</taxon>
        <taxon>Thermomonosporaceae</taxon>
        <taxon>Actinomadura</taxon>
    </lineage>
</organism>
<evidence type="ECO:0000313" key="4">
    <source>
        <dbReference type="Proteomes" id="UP000805614"/>
    </source>
</evidence>
<name>A0ABR7LHQ5_9ACTN</name>
<dbReference type="InterPro" id="IPR008538">
    <property type="entry name" value="Uma2"/>
</dbReference>
<dbReference type="Gene3D" id="3.90.1570.10">
    <property type="entry name" value="tt1808, chain A"/>
    <property type="match status" value="1"/>
</dbReference>
<feature type="compositionally biased region" description="Pro residues" evidence="1">
    <location>
        <begin position="1"/>
        <end position="14"/>
    </location>
</feature>
<dbReference type="Proteomes" id="UP000805614">
    <property type="component" value="Unassembled WGS sequence"/>
</dbReference>
<sequence>MTAAPLPDPPPGPVPERSSAVPASAVPGWLIPPPEGFGAEDLDHLPQLPAHTELIDGSLVFVSPQANFHMLTISLLESALRQSAPADRRVRREMTVTLGRRQRPEPDVIVIRADAVSGPDQTTFRPDEVLLAVEVVSPDSEERDRERKPQLYAKAGIPHFWRVENSSGRPTVYVYEIDPATGSYCLTGIHHERLKVTVPFDLDIDLTEIDRY</sequence>
<dbReference type="GO" id="GO:0004519">
    <property type="term" value="F:endonuclease activity"/>
    <property type="evidence" value="ECO:0007669"/>
    <property type="project" value="UniProtKB-KW"/>
</dbReference>
<evidence type="ECO:0000313" key="3">
    <source>
        <dbReference type="EMBL" id="MBC6464208.1"/>
    </source>
</evidence>
<evidence type="ECO:0000259" key="2">
    <source>
        <dbReference type="Pfam" id="PF05685"/>
    </source>
</evidence>
<dbReference type="InterPro" id="IPR012296">
    <property type="entry name" value="Nuclease_put_TT1808"/>
</dbReference>